<dbReference type="SUPFAM" id="SSF52540">
    <property type="entry name" value="P-loop containing nucleoside triphosphate hydrolases"/>
    <property type="match status" value="1"/>
</dbReference>
<evidence type="ECO:0000313" key="2">
    <source>
        <dbReference type="EMBL" id="KST62796.1"/>
    </source>
</evidence>
<feature type="transmembrane region" description="Helical" evidence="1">
    <location>
        <begin position="158"/>
        <end position="177"/>
    </location>
</feature>
<dbReference type="RefSeq" id="WP_027842709.1">
    <property type="nucleotide sequence ID" value="NZ_LMTZ01000112.1"/>
</dbReference>
<reference evidence="3 4" key="1">
    <citation type="journal article" date="2015" name="Genome Announc.">
        <title>Draft Genome of the Euendolithic (true boring) Cyanobacterium Mastigocoleus testarum strain BC008.</title>
        <authorList>
            <person name="Guida B.S."/>
            <person name="Garcia-Pichel F."/>
        </authorList>
    </citation>
    <scope>NUCLEOTIDE SEQUENCE [LARGE SCALE GENOMIC DNA]</scope>
    <source>
        <strain evidence="3 4">BC008</strain>
    </source>
</reference>
<feature type="transmembrane region" description="Helical" evidence="1">
    <location>
        <begin position="127"/>
        <end position="152"/>
    </location>
</feature>
<dbReference type="EMBL" id="LMTZ01000112">
    <property type="protein sequence ID" value="KST65111.1"/>
    <property type="molecule type" value="Genomic_DNA"/>
</dbReference>
<dbReference type="AlphaFoldDB" id="A0A0V7ZL78"/>
<evidence type="ECO:0000313" key="3">
    <source>
        <dbReference type="EMBL" id="KST65111.1"/>
    </source>
</evidence>
<keyword evidence="1" id="KW-0812">Transmembrane</keyword>
<feature type="transmembrane region" description="Helical" evidence="1">
    <location>
        <begin position="96"/>
        <end position="115"/>
    </location>
</feature>
<dbReference type="Gene3D" id="3.40.50.300">
    <property type="entry name" value="P-loop containing nucleotide triphosphate hydrolases"/>
    <property type="match status" value="1"/>
</dbReference>
<evidence type="ECO:0000313" key="4">
    <source>
        <dbReference type="Proteomes" id="UP000053372"/>
    </source>
</evidence>
<feature type="transmembrane region" description="Helical" evidence="1">
    <location>
        <begin position="189"/>
        <end position="222"/>
    </location>
</feature>
<evidence type="ECO:0000256" key="1">
    <source>
        <dbReference type="SAM" id="Phobius"/>
    </source>
</evidence>
<organism evidence="3 4">
    <name type="scientific">Mastigocoleus testarum BC008</name>
    <dbReference type="NCBI Taxonomy" id="371196"/>
    <lineage>
        <taxon>Bacteria</taxon>
        <taxon>Bacillati</taxon>
        <taxon>Cyanobacteriota</taxon>
        <taxon>Cyanophyceae</taxon>
        <taxon>Nostocales</taxon>
        <taxon>Hapalosiphonaceae</taxon>
        <taxon>Mastigocoleus</taxon>
    </lineage>
</organism>
<proteinExistence type="predicted"/>
<accession>A0A0V7ZL78</accession>
<dbReference type="OrthoDB" id="478265at2"/>
<comment type="caution">
    <text evidence="3">The sequence shown here is derived from an EMBL/GenBank/DDBJ whole genome shotgun (WGS) entry which is preliminary data.</text>
</comment>
<keyword evidence="1" id="KW-0472">Membrane</keyword>
<gene>
    <name evidence="2" type="ORF">BC008_10745</name>
    <name evidence="3" type="ORF">BC008_20125</name>
</gene>
<dbReference type="InterPro" id="IPR027417">
    <property type="entry name" value="P-loop_NTPase"/>
</dbReference>
<feature type="transmembrane region" description="Helical" evidence="1">
    <location>
        <begin position="255"/>
        <end position="284"/>
    </location>
</feature>
<dbReference type="Proteomes" id="UP000053372">
    <property type="component" value="Unassembled WGS sequence"/>
</dbReference>
<sequence length="837" mass="96490">MTQELPLTKFWIYLIQCVRILWWSYLKPYTFANWLLEIHPELKPADNPFKLKADFSNNPRLQNYANQVWCVTALIPILAALLLGLVYEVLPVNGFNWTHTCFFWMGWLLGLWFARSDNQRLEKWFEFSFGILFIFVVVILLLGLTPYSLITLLVTNQWFPAIWGVFLGTAWGVSLGWEWGMKWARVLGILLFLAILLGVEWSSTWIFVASWLVIWCIAWIVVSGVASGVALGVTAGTALSLVSCLALADAPDQRIIMIWGGVFLLVPIIVWIAELLCMSALFVFSRGGKASYWIGYLPSRFDEKIIFPLPFMVEMIMDTYKENTEIANTTIKYLTTSTNQQKVAFKANLQIALYTLNQCQTIEDIANTANKEEVAWIHSNSSKHIEWTLRRLLDIAKDVHQYFEIPSDYLRYKLLEKNVISLEEVFHNISLVSEPQIATYIGKIAQSWREILQSKKDLLKDSAKASQEIRQVYIPGNALDPNIAKSRFKGRVDLFHEIEASTSQEQAPVLLLYGGRRSGKTSTLKYLPVKLSANLLPLRVDIQGAASATTLSGFAEFLVEEIIEGTRRLRQSIDLPELNLDKLAQDPFPILQKWFRKIENKFPEKRFLLCFDEYECLDQLVKSTNSYAPLNFIRHILQDYNNWILLFCGSHLLDELPIYWSNYLINAHAIRITYLKELEAKELITKPIPDFPDIYEEDAVNRILHLTRCQPYLVQLVCYEIVELLNKDIRKNGRDAEISKANQEDVEKVIPIVLERGDLYFRYSWTSLNDKEQRSLQNLVQGKPLKISDKSVINSLVRKEILEVDKITIKNQDEIPPVSFQVPLVQKYVEKMVSEEI</sequence>
<protein>
    <recommendedName>
        <fullName evidence="5">ATP-binding protein</fullName>
    </recommendedName>
</protein>
<feature type="transmembrane region" description="Helical" evidence="1">
    <location>
        <begin position="68"/>
        <end position="90"/>
    </location>
</feature>
<keyword evidence="4" id="KW-1185">Reference proteome</keyword>
<keyword evidence="1" id="KW-1133">Transmembrane helix</keyword>
<name>A0A0V7ZL78_9CYAN</name>
<dbReference type="EMBL" id="LMTZ01000150">
    <property type="protein sequence ID" value="KST62796.1"/>
    <property type="molecule type" value="Genomic_DNA"/>
</dbReference>
<evidence type="ECO:0008006" key="5">
    <source>
        <dbReference type="Google" id="ProtNLM"/>
    </source>
</evidence>